<dbReference type="RefSeq" id="WP_201919635.1">
    <property type="nucleotide sequence ID" value="NZ_JAERQG010000002.1"/>
</dbReference>
<dbReference type="AlphaFoldDB" id="A0A937AGP6"/>
<dbReference type="Proteomes" id="UP000642920">
    <property type="component" value="Unassembled WGS sequence"/>
</dbReference>
<evidence type="ECO:0008006" key="3">
    <source>
        <dbReference type="Google" id="ProtNLM"/>
    </source>
</evidence>
<proteinExistence type="predicted"/>
<keyword evidence="2" id="KW-1185">Reference proteome</keyword>
<reference evidence="1" key="1">
    <citation type="submission" date="2021-01" db="EMBL/GenBank/DDBJ databases">
        <title>Marivirga sp. nov., isolated from intertidal surface sediments.</title>
        <authorList>
            <person name="Zhang M."/>
        </authorList>
    </citation>
    <scope>NUCLEOTIDE SEQUENCE</scope>
    <source>
        <strain evidence="1">SM1354</strain>
    </source>
</reference>
<comment type="caution">
    <text evidence="1">The sequence shown here is derived from an EMBL/GenBank/DDBJ whole genome shotgun (WGS) entry which is preliminary data.</text>
</comment>
<accession>A0A937AGP6</accession>
<name>A0A937AGP6_9BACT</name>
<organism evidence="1 2">
    <name type="scientific">Marivirga atlantica</name>
    <dbReference type="NCBI Taxonomy" id="1548457"/>
    <lineage>
        <taxon>Bacteria</taxon>
        <taxon>Pseudomonadati</taxon>
        <taxon>Bacteroidota</taxon>
        <taxon>Cytophagia</taxon>
        <taxon>Cytophagales</taxon>
        <taxon>Marivirgaceae</taxon>
        <taxon>Marivirga</taxon>
    </lineage>
</organism>
<dbReference type="EMBL" id="JAERQG010000002">
    <property type="protein sequence ID" value="MBL0765219.1"/>
    <property type="molecule type" value="Genomic_DNA"/>
</dbReference>
<protein>
    <recommendedName>
        <fullName evidence="3">Transporter</fullName>
    </recommendedName>
</protein>
<evidence type="ECO:0000313" key="1">
    <source>
        <dbReference type="EMBL" id="MBL0765219.1"/>
    </source>
</evidence>
<gene>
    <name evidence="1" type="ORF">JKP34_08165</name>
</gene>
<sequence>MKKFLVISLLAFGVFKPKVQACDVCNIFEYRPLNTNNYIGLFYHYRKFNGYNDLNQSNSFFGSRGPQMHELDGSNLFFEKRKQDYERYQTLAVRFNYRLFDHWNLLVIAPYETVEVHYSRVWSVIEPVSDTTMQLSGLGDITTAIDRVFTYTSGNRKHIVRPGIAFKWATGNANRRDENRVLYDPEIQTGSGSNDFMVRLNYLNLATQQGLGYAVAANYKWNSVGAQDYKFGNSWNAQFNLMHVFQNTKNQTSYIPKLGLYAEGALKNSRNGELVNYTGGQATFLNVGMDFQHKSWSAQVLYQQPVYQSRNGNQIGNAGRLNLVLLRSF</sequence>
<evidence type="ECO:0000313" key="2">
    <source>
        <dbReference type="Proteomes" id="UP000642920"/>
    </source>
</evidence>